<reference evidence="1" key="1">
    <citation type="journal article" date="2008" name="Proc. Natl. Acad. Sci. U.S.A.">
        <title>Whole-genome comparison of disease and carriage strains provides insights into virulence evolution in Neisseria meningitidis.</title>
        <authorList>
            <person name="Schoen C."/>
            <person name="Blom J."/>
            <person name="Claus H."/>
            <person name="Schramm-Glueck A."/>
            <person name="Brandt P."/>
            <person name="Mueller T."/>
            <person name="Goesmann A."/>
            <person name="Joseph B."/>
            <person name="Konietzny S."/>
            <person name="Kurzai O."/>
            <person name="Schmitt C."/>
            <person name="Friedrich T."/>
            <person name="Linke B."/>
            <person name="Vogel U."/>
            <person name="Frosch M."/>
        </authorList>
    </citation>
    <scope>NUCLEOTIDE SEQUENCE</scope>
    <source>
        <strain evidence="1">Alpha275</strain>
    </source>
</reference>
<protein>
    <submittedName>
        <fullName evidence="1">Uncharacterized protein</fullName>
    </submittedName>
</protein>
<name>C6SI35_NEIME</name>
<gene>
    <name evidence="1" type="ORF">NMW_0605</name>
</gene>
<accession>C6SI35</accession>
<organism evidence="1">
    <name type="scientific">Neisseria meningitidis alpha275</name>
    <dbReference type="NCBI Taxonomy" id="295996"/>
    <lineage>
        <taxon>Bacteria</taxon>
        <taxon>Pseudomonadati</taxon>
        <taxon>Pseudomonadota</taxon>
        <taxon>Betaproteobacteria</taxon>
        <taxon>Neisseriales</taxon>
        <taxon>Neisseriaceae</taxon>
        <taxon>Neisseria</taxon>
    </lineage>
</organism>
<dbReference type="EMBL" id="AM889138">
    <property type="protein sequence ID" value="CBA05662.1"/>
    <property type="molecule type" value="Genomic_DNA"/>
</dbReference>
<proteinExistence type="predicted"/>
<evidence type="ECO:0000313" key="1">
    <source>
        <dbReference type="EMBL" id="CBA05662.1"/>
    </source>
</evidence>
<dbReference type="AlphaFoldDB" id="C6SI35"/>
<sequence>MSIYRHIFRFPHAAAEYGAVAVLRRVGFSPPPPPAVVLLLLQLAVVSVG</sequence>